<reference evidence="4" key="1">
    <citation type="journal article" date="2019" name="Int. J. Syst. Evol. Microbiol.">
        <title>The Global Catalogue of Microorganisms (GCM) 10K type strain sequencing project: providing services to taxonomists for standard genome sequencing and annotation.</title>
        <authorList>
            <consortium name="The Broad Institute Genomics Platform"/>
            <consortium name="The Broad Institute Genome Sequencing Center for Infectious Disease"/>
            <person name="Wu L."/>
            <person name="Ma J."/>
        </authorList>
    </citation>
    <scope>NUCLEOTIDE SEQUENCE [LARGE SCALE GENOMIC DNA]</scope>
    <source>
        <strain evidence="4">NBRC 111756</strain>
    </source>
</reference>
<dbReference type="RefSeq" id="WP_379912561.1">
    <property type="nucleotide sequence ID" value="NZ_JBHSWE010000001.1"/>
</dbReference>
<feature type="chain" id="PRO_5046400143" description="Secreted protein" evidence="2">
    <location>
        <begin position="25"/>
        <end position="83"/>
    </location>
</feature>
<proteinExistence type="predicted"/>
<keyword evidence="4" id="KW-1185">Reference proteome</keyword>
<evidence type="ECO:0000313" key="4">
    <source>
        <dbReference type="Proteomes" id="UP001596422"/>
    </source>
</evidence>
<feature type="compositionally biased region" description="Polar residues" evidence="1">
    <location>
        <begin position="64"/>
        <end position="77"/>
    </location>
</feature>
<feature type="compositionally biased region" description="Polar residues" evidence="1">
    <location>
        <begin position="32"/>
        <end position="42"/>
    </location>
</feature>
<name>A0ABW2A8U4_9GAMM</name>
<evidence type="ECO:0000313" key="3">
    <source>
        <dbReference type="EMBL" id="MFC6673845.1"/>
    </source>
</evidence>
<evidence type="ECO:0008006" key="5">
    <source>
        <dbReference type="Google" id="ProtNLM"/>
    </source>
</evidence>
<feature type="region of interest" description="Disordered" evidence="1">
    <location>
        <begin position="29"/>
        <end position="83"/>
    </location>
</feature>
<gene>
    <name evidence="3" type="ORF">ACFQDL_29975</name>
</gene>
<feature type="signal peptide" evidence="2">
    <location>
        <begin position="1"/>
        <end position="24"/>
    </location>
</feature>
<dbReference type="Proteomes" id="UP001596422">
    <property type="component" value="Unassembled WGS sequence"/>
</dbReference>
<sequence>MKVPFKTTLLAAALTSLVAVPVWAAGDEETTMPATGTEQMQQDPAGFGTPAPVPQDESLRTEDPQQMGTDDPQTASTDAPCKS</sequence>
<accession>A0ABW2A8U4</accession>
<dbReference type="EMBL" id="JBHSWE010000001">
    <property type="protein sequence ID" value="MFC6673845.1"/>
    <property type="molecule type" value="Genomic_DNA"/>
</dbReference>
<protein>
    <recommendedName>
        <fullName evidence="5">Secreted protein</fullName>
    </recommendedName>
</protein>
<organism evidence="3 4">
    <name type="scientific">Marinobacterium aestuariivivens</name>
    <dbReference type="NCBI Taxonomy" id="1698799"/>
    <lineage>
        <taxon>Bacteria</taxon>
        <taxon>Pseudomonadati</taxon>
        <taxon>Pseudomonadota</taxon>
        <taxon>Gammaproteobacteria</taxon>
        <taxon>Oceanospirillales</taxon>
        <taxon>Oceanospirillaceae</taxon>
        <taxon>Marinobacterium</taxon>
    </lineage>
</organism>
<evidence type="ECO:0000256" key="1">
    <source>
        <dbReference type="SAM" id="MobiDB-lite"/>
    </source>
</evidence>
<comment type="caution">
    <text evidence="3">The sequence shown here is derived from an EMBL/GenBank/DDBJ whole genome shotgun (WGS) entry which is preliminary data.</text>
</comment>
<keyword evidence="2" id="KW-0732">Signal</keyword>
<evidence type="ECO:0000256" key="2">
    <source>
        <dbReference type="SAM" id="SignalP"/>
    </source>
</evidence>